<sequence>MKREDYDLKSILLQASAVTNALRSALEEDSDERYRVAFCIEDLIEAALEKTSAPKKA</sequence>
<dbReference type="EMBL" id="FRFG01000019">
    <property type="protein sequence ID" value="SHO56075.1"/>
    <property type="molecule type" value="Genomic_DNA"/>
</dbReference>
<evidence type="ECO:0000313" key="2">
    <source>
        <dbReference type="Proteomes" id="UP000184600"/>
    </source>
</evidence>
<accession>A0A1M7YTY9</accession>
<evidence type="ECO:0000313" key="1">
    <source>
        <dbReference type="EMBL" id="SHO56075.1"/>
    </source>
</evidence>
<name>A0A1M7YTY9_9VIBR</name>
<reference evidence="2" key="1">
    <citation type="submission" date="2016-12" db="EMBL/GenBank/DDBJ databases">
        <authorList>
            <person name="Rodrigo-Torres L."/>
            <person name="Arahal R.D."/>
            <person name="Lucena T."/>
        </authorList>
    </citation>
    <scope>NUCLEOTIDE SEQUENCE [LARGE SCALE GENOMIC DNA]</scope>
</reference>
<dbReference type="RefSeq" id="WP_159440315.1">
    <property type="nucleotide sequence ID" value="NZ_AP024897.1"/>
</dbReference>
<keyword evidence="2" id="KW-1185">Reference proteome</keyword>
<dbReference type="AlphaFoldDB" id="A0A1M7YTY9"/>
<dbReference type="STRING" id="1117707.VQ7734_01838"/>
<dbReference type="Proteomes" id="UP000184600">
    <property type="component" value="Unassembled WGS sequence"/>
</dbReference>
<organism evidence="1 2">
    <name type="scientific">Vibrio quintilis</name>
    <dbReference type="NCBI Taxonomy" id="1117707"/>
    <lineage>
        <taxon>Bacteria</taxon>
        <taxon>Pseudomonadati</taxon>
        <taxon>Pseudomonadota</taxon>
        <taxon>Gammaproteobacteria</taxon>
        <taxon>Vibrionales</taxon>
        <taxon>Vibrionaceae</taxon>
        <taxon>Vibrio</taxon>
    </lineage>
</organism>
<protein>
    <submittedName>
        <fullName evidence="1">Uncharacterized protein</fullName>
    </submittedName>
</protein>
<proteinExistence type="predicted"/>
<gene>
    <name evidence="1" type="ORF">VQ7734_01838</name>
</gene>